<accession>A0ABS3V772</accession>
<keyword evidence="2" id="KW-1185">Reference proteome</keyword>
<dbReference type="SUPFAM" id="SSF52540">
    <property type="entry name" value="P-loop containing nucleoside triphosphate hydrolases"/>
    <property type="match status" value="1"/>
</dbReference>
<reference evidence="1 2" key="1">
    <citation type="submission" date="2021-03" db="EMBL/GenBank/DDBJ databases">
        <authorList>
            <person name="Lee D.-H."/>
        </authorList>
    </citation>
    <scope>NUCLEOTIDE SEQUENCE [LARGE SCALE GENOMIC DNA]</scope>
    <source>
        <strain evidence="1 2">MMS20-R2-23</strain>
    </source>
</reference>
<evidence type="ECO:0000313" key="2">
    <source>
        <dbReference type="Proteomes" id="UP000671399"/>
    </source>
</evidence>
<evidence type="ECO:0000313" key="1">
    <source>
        <dbReference type="EMBL" id="MBO4161429.1"/>
    </source>
</evidence>
<comment type="caution">
    <text evidence="1">The sequence shown here is derived from an EMBL/GenBank/DDBJ whole genome shotgun (WGS) entry which is preliminary data.</text>
</comment>
<dbReference type="InterPro" id="IPR027417">
    <property type="entry name" value="P-loop_NTPase"/>
</dbReference>
<name>A0ABS3V772_9ACTN</name>
<keyword evidence="1" id="KW-0067">ATP-binding</keyword>
<dbReference type="EMBL" id="JAGFWR010000004">
    <property type="protein sequence ID" value="MBO4161429.1"/>
    <property type="molecule type" value="Genomic_DNA"/>
</dbReference>
<dbReference type="Gene3D" id="3.40.50.300">
    <property type="entry name" value="P-loop containing nucleotide triphosphate hydrolases"/>
    <property type="match status" value="1"/>
</dbReference>
<organism evidence="1 2">
    <name type="scientific">Micromonospora antibiotica</name>
    <dbReference type="NCBI Taxonomy" id="2807623"/>
    <lineage>
        <taxon>Bacteria</taxon>
        <taxon>Bacillati</taxon>
        <taxon>Actinomycetota</taxon>
        <taxon>Actinomycetes</taxon>
        <taxon>Micromonosporales</taxon>
        <taxon>Micromonosporaceae</taxon>
        <taxon>Micromonospora</taxon>
    </lineage>
</organism>
<sequence>MTGSVVFGDTVQITGVDGDVTVSLDQPPYQVTTADDAPVPLSAARARAQPSRLLLARHQIVPFTGRERTLDRLAEWVGGDEPVAVLLVHGAGGQGKTRLAAHVSTSCAAAGWAVWQVTHTPTPVAGSTPVSRVALPGGAVLAVVDYADRWPASALLALLTQLRDLHVRAGARAPRRLLA</sequence>
<proteinExistence type="predicted"/>
<keyword evidence="1" id="KW-0547">Nucleotide-binding</keyword>
<dbReference type="GO" id="GO:0005524">
    <property type="term" value="F:ATP binding"/>
    <property type="evidence" value="ECO:0007669"/>
    <property type="project" value="UniProtKB-KW"/>
</dbReference>
<protein>
    <submittedName>
        <fullName evidence="1">ATP-binding protein</fullName>
    </submittedName>
</protein>
<dbReference type="Proteomes" id="UP000671399">
    <property type="component" value="Unassembled WGS sequence"/>
</dbReference>
<gene>
    <name evidence="1" type="ORF">JQN83_11485</name>
</gene>